<name>A0A8S5NV31_9CAUD</name>
<proteinExistence type="predicted"/>
<accession>A0A8S5NV31</accession>
<evidence type="ECO:0000313" key="1">
    <source>
        <dbReference type="EMBL" id="DAD98279.1"/>
    </source>
</evidence>
<reference evidence="1" key="1">
    <citation type="journal article" date="2021" name="Proc. Natl. Acad. Sci. U.S.A.">
        <title>A Catalog of Tens of Thousands of Viruses from Human Metagenomes Reveals Hidden Associations with Chronic Diseases.</title>
        <authorList>
            <person name="Tisza M.J."/>
            <person name="Buck C.B."/>
        </authorList>
    </citation>
    <scope>NUCLEOTIDE SEQUENCE</scope>
    <source>
        <strain evidence="1">Ctiu99</strain>
    </source>
</reference>
<sequence length="299" mass="32126">MAETNFRIFNEENAADKTYNDSEYEQATQRLGGVTPGMALSRLHNKLYLQTSVMAKAIADFLVKQGYDCYDNQATDITANLENAIKSFNASVVAESITAHNADTDAHEDFGGATASAAGVRGMVPAPTAGSENKVLTGGKIWSLIEELNVSLGDIAAPEADTAALKTLLGGMAYMFKSITGESDWKNNPKINLATLFTLVGNLSSGSDVVWDDQKFTNAKLGVSGLMAQNGYIQFGPNFGGLIVQWGFGTTYPISFTQFCVVSCDDGMYQHVVYYTNPAWVRLDSIGLSSIIGFISIGR</sequence>
<protein>
    <recommendedName>
        <fullName evidence="2">Tail fiber protein</fullName>
    </recommendedName>
</protein>
<dbReference type="EMBL" id="BK015257">
    <property type="protein sequence ID" value="DAD98279.1"/>
    <property type="molecule type" value="Genomic_DNA"/>
</dbReference>
<organism evidence="1">
    <name type="scientific">Myoviridae sp. ctiu99</name>
    <dbReference type="NCBI Taxonomy" id="2825158"/>
    <lineage>
        <taxon>Viruses</taxon>
        <taxon>Duplodnaviria</taxon>
        <taxon>Heunggongvirae</taxon>
        <taxon>Uroviricota</taxon>
        <taxon>Caudoviricetes</taxon>
    </lineage>
</organism>
<evidence type="ECO:0008006" key="2">
    <source>
        <dbReference type="Google" id="ProtNLM"/>
    </source>
</evidence>